<comment type="similarity">
    <text evidence="1">Belongs to the peptidase M20A family.</text>
</comment>
<dbReference type="InterPro" id="IPR017439">
    <property type="entry name" value="Amidohydrolase"/>
</dbReference>
<sequence length="399" mass="41493">MNADPHAVKRHLDKRISLVHNDAVSLSHRIHSNPEIGFEEEKASRWMSEALDGAGYTVESGICGLPTAFRASIGTGDLNIALLAEYDALPGMGHACGHNLIAATAFAAAAALAPFVDELGITLTVLGTPAEERLAAGGKLLMLERGGFDGIHAALMVHPTPFEVAAPQMIAASRLQVEMTGVAAHASAAPEQGRNAADALTVAQVALGLLRQHIGKEDRISGYTTHGGEAPNIIPARTTADYVLRSTNVAQLAELENRVKSCFEGGARATGCSHGFSGGGRNYAELRSDPVLAGLYRENAEALGRDFSHDPNMNGFLASSDVGNVSQVMPTIQPFIGLGTWPVVNHQPEFTAACATPIADSSVADGAQALAATIADAASQKSVRESLLGKTPALAEGRG</sequence>
<dbReference type="InterPro" id="IPR011650">
    <property type="entry name" value="Peptidase_M20_dimer"/>
</dbReference>
<evidence type="ECO:0000259" key="2">
    <source>
        <dbReference type="Pfam" id="PF07687"/>
    </source>
</evidence>
<dbReference type="PIRSF" id="PIRSF037226">
    <property type="entry name" value="Amidohydrolase_ACY1L2_prd"/>
    <property type="match status" value="1"/>
</dbReference>
<organism evidence="3 4">
    <name type="scientific">Paeniglutamicibacter kerguelensis</name>
    <dbReference type="NCBI Taxonomy" id="254788"/>
    <lineage>
        <taxon>Bacteria</taxon>
        <taxon>Bacillati</taxon>
        <taxon>Actinomycetota</taxon>
        <taxon>Actinomycetes</taxon>
        <taxon>Micrococcales</taxon>
        <taxon>Micrococcaceae</taxon>
        <taxon>Paeniglutamicibacter</taxon>
    </lineage>
</organism>
<dbReference type="Gene3D" id="3.30.70.360">
    <property type="match status" value="1"/>
</dbReference>
<dbReference type="SUPFAM" id="SSF53187">
    <property type="entry name" value="Zn-dependent exopeptidases"/>
    <property type="match status" value="1"/>
</dbReference>
<feature type="domain" description="Peptidase M20 dimerisation" evidence="2">
    <location>
        <begin position="175"/>
        <end position="264"/>
    </location>
</feature>
<dbReference type="InterPro" id="IPR036264">
    <property type="entry name" value="Bact_exopeptidase_dim_dom"/>
</dbReference>
<dbReference type="SUPFAM" id="SSF55031">
    <property type="entry name" value="Bacterial exopeptidase dimerisation domain"/>
    <property type="match status" value="1"/>
</dbReference>
<evidence type="ECO:0000313" key="4">
    <source>
        <dbReference type="Proteomes" id="UP001296993"/>
    </source>
</evidence>
<dbReference type="Pfam" id="PF01546">
    <property type="entry name" value="Peptidase_M20"/>
    <property type="match status" value="1"/>
</dbReference>
<accession>A0ABS4XIW4</accession>
<reference evidence="3 4" key="1">
    <citation type="submission" date="2021-03" db="EMBL/GenBank/DDBJ databases">
        <title>Sequencing the genomes of 1000 actinobacteria strains.</title>
        <authorList>
            <person name="Klenk H.-P."/>
        </authorList>
    </citation>
    <scope>NUCLEOTIDE SEQUENCE [LARGE SCALE GENOMIC DNA]</scope>
    <source>
        <strain evidence="3 4">DSM 15797</strain>
    </source>
</reference>
<dbReference type="InterPro" id="IPR052030">
    <property type="entry name" value="Peptidase_M20/M20A_hydrolases"/>
</dbReference>
<dbReference type="PANTHER" id="PTHR30575:SF0">
    <property type="entry name" value="XAA-ARG DIPEPTIDASE"/>
    <property type="match status" value="1"/>
</dbReference>
<dbReference type="Gene3D" id="3.40.630.10">
    <property type="entry name" value="Zn peptidases"/>
    <property type="match status" value="1"/>
</dbReference>
<dbReference type="InterPro" id="IPR002933">
    <property type="entry name" value="Peptidase_M20"/>
</dbReference>
<comment type="caution">
    <text evidence="3">The sequence shown here is derived from an EMBL/GenBank/DDBJ whole genome shotgun (WGS) entry which is preliminary data.</text>
</comment>
<gene>
    <name evidence="3" type="ORF">JOF47_003975</name>
</gene>
<name>A0ABS4XIW4_9MICC</name>
<proteinExistence type="inferred from homology"/>
<dbReference type="InterPro" id="IPR017144">
    <property type="entry name" value="Xaa-Arg_dipeptidase"/>
</dbReference>
<dbReference type="PANTHER" id="PTHR30575">
    <property type="entry name" value="PEPTIDASE M20"/>
    <property type="match status" value="1"/>
</dbReference>
<dbReference type="RefSeq" id="WP_210001984.1">
    <property type="nucleotide sequence ID" value="NZ_BAAAJY010000001.1"/>
</dbReference>
<evidence type="ECO:0000256" key="1">
    <source>
        <dbReference type="PIRNR" id="PIRNR037226"/>
    </source>
</evidence>
<evidence type="ECO:0000313" key="3">
    <source>
        <dbReference type="EMBL" id="MBP2388402.1"/>
    </source>
</evidence>
<dbReference type="EMBL" id="JAGIOF010000003">
    <property type="protein sequence ID" value="MBP2388402.1"/>
    <property type="molecule type" value="Genomic_DNA"/>
</dbReference>
<keyword evidence="4" id="KW-1185">Reference proteome</keyword>
<protein>
    <recommendedName>
        <fullName evidence="1">Peptidase M20 domain-containing protein 2</fullName>
    </recommendedName>
</protein>
<dbReference type="NCBIfam" id="TIGR01891">
    <property type="entry name" value="amidohydrolases"/>
    <property type="match status" value="1"/>
</dbReference>
<dbReference type="Proteomes" id="UP001296993">
    <property type="component" value="Unassembled WGS sequence"/>
</dbReference>
<dbReference type="Pfam" id="PF07687">
    <property type="entry name" value="M20_dimer"/>
    <property type="match status" value="1"/>
</dbReference>